<proteinExistence type="predicted"/>
<evidence type="ECO:0000313" key="5">
    <source>
        <dbReference type="Proteomes" id="UP000050417"/>
    </source>
</evidence>
<organism evidence="4 5">
    <name type="scientific">Ornatilinea apprima</name>
    <dbReference type="NCBI Taxonomy" id="1134406"/>
    <lineage>
        <taxon>Bacteria</taxon>
        <taxon>Bacillati</taxon>
        <taxon>Chloroflexota</taxon>
        <taxon>Anaerolineae</taxon>
        <taxon>Anaerolineales</taxon>
        <taxon>Anaerolineaceae</taxon>
        <taxon>Ornatilinea</taxon>
    </lineage>
</organism>
<dbReference type="SUPFAM" id="SSF46785">
    <property type="entry name" value="Winged helix' DNA-binding domain"/>
    <property type="match status" value="1"/>
</dbReference>
<dbReference type="InterPro" id="IPR057727">
    <property type="entry name" value="WCX_dom"/>
</dbReference>
<evidence type="ECO:0000256" key="2">
    <source>
        <dbReference type="ARBA" id="ARBA00023163"/>
    </source>
</evidence>
<dbReference type="InterPro" id="IPR001034">
    <property type="entry name" value="DeoR_HTH"/>
</dbReference>
<dbReference type="OrthoDB" id="9815009at2"/>
<evidence type="ECO:0000256" key="1">
    <source>
        <dbReference type="ARBA" id="ARBA00023015"/>
    </source>
</evidence>
<keyword evidence="2" id="KW-0804">Transcription</keyword>
<keyword evidence="5" id="KW-1185">Reference proteome</keyword>
<feature type="domain" description="HTH deoR-type" evidence="3">
    <location>
        <begin position="2"/>
        <end position="60"/>
    </location>
</feature>
<dbReference type="Gene3D" id="1.10.10.10">
    <property type="entry name" value="Winged helix-like DNA-binding domain superfamily/Winged helix DNA-binding domain"/>
    <property type="match status" value="1"/>
</dbReference>
<dbReference type="InterPro" id="IPR036388">
    <property type="entry name" value="WH-like_DNA-bd_sf"/>
</dbReference>
<dbReference type="PANTHER" id="PTHR34580:SF1">
    <property type="entry name" value="PROTEIN PAFC"/>
    <property type="match status" value="1"/>
</dbReference>
<dbReference type="PANTHER" id="PTHR34580">
    <property type="match status" value="1"/>
</dbReference>
<dbReference type="PROSITE" id="PS51000">
    <property type="entry name" value="HTH_DEOR_2"/>
    <property type="match status" value="1"/>
</dbReference>
<dbReference type="InterPro" id="IPR026881">
    <property type="entry name" value="WYL_dom"/>
</dbReference>
<reference evidence="4 5" key="1">
    <citation type="submission" date="2015-07" db="EMBL/GenBank/DDBJ databases">
        <title>Genome sequence of Ornatilinea apprima DSM 23815.</title>
        <authorList>
            <person name="Hemp J."/>
            <person name="Ward L.M."/>
            <person name="Pace L.A."/>
            <person name="Fischer W.W."/>
        </authorList>
    </citation>
    <scope>NUCLEOTIDE SEQUENCE [LARGE SCALE GENOMIC DNA]</scope>
    <source>
        <strain evidence="4 5">P3M-1</strain>
    </source>
</reference>
<sequence length="328" mass="36662">MRADRLLSLLMLLQTRGTTSAAELAVELEVSERTIYRDMLALTTAGVPVYMQRGPGGGCALLDSYRTTLTGLSDPELRALFMLSIPAALRQLGMGSHLEAALQKLLAAQTSQRQQTSVNVRQRVLIDPGSQAHSLSPQPQLYTLHQAVWQEKMVLLRLRLSFGQTAEGRFAPYGMVFDDQNWRLVVEDPRGLMRAVDCEQILEARLLDEPFSRRADFDLHLFWSQWKEKQLAAKPSLQVTLRIVPQWASELPLNFGLPYNQLLRQASPPLPDGSCLLTLSFNDLETARSFVLSLGAAVEVLEPLALRLSVIDFARQTLQVYTSTGLME</sequence>
<dbReference type="AlphaFoldDB" id="A0A0P6XF71"/>
<name>A0A0P6XF71_9CHLR</name>
<dbReference type="InterPro" id="IPR051534">
    <property type="entry name" value="CBASS_pafABC_assoc_protein"/>
</dbReference>
<dbReference type="Pfam" id="PF08279">
    <property type="entry name" value="HTH_11"/>
    <property type="match status" value="1"/>
</dbReference>
<dbReference type="Pfam" id="PF13280">
    <property type="entry name" value="WYL"/>
    <property type="match status" value="1"/>
</dbReference>
<dbReference type="STRING" id="1134406.ADN00_07510"/>
<dbReference type="GO" id="GO:0003700">
    <property type="term" value="F:DNA-binding transcription factor activity"/>
    <property type="evidence" value="ECO:0007669"/>
    <property type="project" value="InterPro"/>
</dbReference>
<gene>
    <name evidence="4" type="ORF">ADN00_07510</name>
</gene>
<evidence type="ECO:0000313" key="4">
    <source>
        <dbReference type="EMBL" id="KPL78297.1"/>
    </source>
</evidence>
<dbReference type="RefSeq" id="WP_075062363.1">
    <property type="nucleotide sequence ID" value="NZ_LGCL01000019.1"/>
</dbReference>
<dbReference type="EMBL" id="LGCL01000019">
    <property type="protein sequence ID" value="KPL78297.1"/>
    <property type="molecule type" value="Genomic_DNA"/>
</dbReference>
<accession>A0A0P6XF71</accession>
<evidence type="ECO:0000259" key="3">
    <source>
        <dbReference type="PROSITE" id="PS51000"/>
    </source>
</evidence>
<dbReference type="Proteomes" id="UP000050417">
    <property type="component" value="Unassembled WGS sequence"/>
</dbReference>
<keyword evidence="1" id="KW-0805">Transcription regulation</keyword>
<dbReference type="InterPro" id="IPR036390">
    <property type="entry name" value="WH_DNA-bd_sf"/>
</dbReference>
<protein>
    <recommendedName>
        <fullName evidence="3">HTH deoR-type domain-containing protein</fullName>
    </recommendedName>
</protein>
<dbReference type="PATRIC" id="fig|1134406.4.peg.3328"/>
<dbReference type="Pfam" id="PF25583">
    <property type="entry name" value="WCX"/>
    <property type="match status" value="1"/>
</dbReference>
<dbReference type="InterPro" id="IPR013196">
    <property type="entry name" value="HTH_11"/>
</dbReference>
<comment type="caution">
    <text evidence="4">The sequence shown here is derived from an EMBL/GenBank/DDBJ whole genome shotgun (WGS) entry which is preliminary data.</text>
</comment>